<sequence>MSQRLGQHPRQVPPVSRPSLAKRVSERLATVFTKNESQLNVVATPVEHLTCSTLQITEYPWEDFTDAEGSDGVSETEVDDD</sequence>
<feature type="non-terminal residue" evidence="2">
    <location>
        <position position="81"/>
    </location>
</feature>
<gene>
    <name evidence="2" type="ORF">B0A55_12025</name>
</gene>
<keyword evidence="3" id="KW-1185">Reference proteome</keyword>
<organism evidence="2 3">
    <name type="scientific">Friedmanniomyces simplex</name>
    <dbReference type="NCBI Taxonomy" id="329884"/>
    <lineage>
        <taxon>Eukaryota</taxon>
        <taxon>Fungi</taxon>
        <taxon>Dikarya</taxon>
        <taxon>Ascomycota</taxon>
        <taxon>Pezizomycotina</taxon>
        <taxon>Dothideomycetes</taxon>
        <taxon>Dothideomycetidae</taxon>
        <taxon>Mycosphaerellales</taxon>
        <taxon>Teratosphaeriaceae</taxon>
        <taxon>Friedmanniomyces</taxon>
    </lineage>
</organism>
<reference evidence="2 3" key="1">
    <citation type="submission" date="2017-03" db="EMBL/GenBank/DDBJ databases">
        <title>Genomes of endolithic fungi from Antarctica.</title>
        <authorList>
            <person name="Coleine C."/>
            <person name="Masonjones S."/>
            <person name="Stajich J.E."/>
        </authorList>
    </citation>
    <scope>NUCLEOTIDE SEQUENCE [LARGE SCALE GENOMIC DNA]</scope>
    <source>
        <strain evidence="2 3">CCFEE 5184</strain>
    </source>
</reference>
<proteinExistence type="predicted"/>
<accession>A0A4U0WI93</accession>
<dbReference type="AlphaFoldDB" id="A0A4U0WI93"/>
<feature type="region of interest" description="Disordered" evidence="1">
    <location>
        <begin position="62"/>
        <end position="81"/>
    </location>
</feature>
<name>A0A4U0WI93_9PEZI</name>
<evidence type="ECO:0000313" key="3">
    <source>
        <dbReference type="Proteomes" id="UP000309340"/>
    </source>
</evidence>
<evidence type="ECO:0000256" key="1">
    <source>
        <dbReference type="SAM" id="MobiDB-lite"/>
    </source>
</evidence>
<protein>
    <submittedName>
        <fullName evidence="2">Uncharacterized protein</fullName>
    </submittedName>
</protein>
<dbReference type="Proteomes" id="UP000309340">
    <property type="component" value="Unassembled WGS sequence"/>
</dbReference>
<dbReference type="EMBL" id="NAJQ01001248">
    <property type="protein sequence ID" value="TKA61275.1"/>
    <property type="molecule type" value="Genomic_DNA"/>
</dbReference>
<evidence type="ECO:0000313" key="2">
    <source>
        <dbReference type="EMBL" id="TKA61275.1"/>
    </source>
</evidence>
<comment type="caution">
    <text evidence="2">The sequence shown here is derived from an EMBL/GenBank/DDBJ whole genome shotgun (WGS) entry which is preliminary data.</text>
</comment>
<feature type="region of interest" description="Disordered" evidence="1">
    <location>
        <begin position="1"/>
        <end position="21"/>
    </location>
</feature>